<name>A0A1E3X3M0_9BACT</name>
<proteinExistence type="predicted"/>
<organism evidence="1 2">
    <name type="scientific">Candidatus Scalindua rubra</name>
    <dbReference type="NCBI Taxonomy" id="1872076"/>
    <lineage>
        <taxon>Bacteria</taxon>
        <taxon>Pseudomonadati</taxon>
        <taxon>Planctomycetota</taxon>
        <taxon>Candidatus Brocadiia</taxon>
        <taxon>Candidatus Brocadiales</taxon>
        <taxon>Candidatus Scalinduaceae</taxon>
        <taxon>Candidatus Scalindua</taxon>
    </lineage>
</organism>
<evidence type="ECO:0000313" key="2">
    <source>
        <dbReference type="Proteomes" id="UP000094056"/>
    </source>
</evidence>
<reference evidence="1 2" key="1">
    <citation type="submission" date="2016-07" db="EMBL/GenBank/DDBJ databases">
        <title>Draft genome of Scalindua rubra, obtained from a brine-seawater interface in the Red Sea, sheds light on salt adaptation in anammox bacteria.</title>
        <authorList>
            <person name="Speth D.R."/>
            <person name="Lagkouvardos I."/>
            <person name="Wang Y."/>
            <person name="Qian P.-Y."/>
            <person name="Dutilh B.E."/>
            <person name="Jetten M.S."/>
        </authorList>
    </citation>
    <scope>NUCLEOTIDE SEQUENCE [LARGE SCALE GENOMIC DNA]</scope>
    <source>
        <strain evidence="1">BSI-1</strain>
    </source>
</reference>
<gene>
    <name evidence="1" type="ORF">SCARUB_04644</name>
</gene>
<comment type="caution">
    <text evidence="1">The sequence shown here is derived from an EMBL/GenBank/DDBJ whole genome shotgun (WGS) entry which is preliminary data.</text>
</comment>
<protein>
    <submittedName>
        <fullName evidence="1">Uncharacterized protein</fullName>
    </submittedName>
</protein>
<dbReference type="EMBL" id="MAYW01000256">
    <property type="protein sequence ID" value="ODS30246.1"/>
    <property type="molecule type" value="Genomic_DNA"/>
</dbReference>
<accession>A0A1E3X3M0</accession>
<sequence length="58" mass="6984">MPQKQYNFTIIFEELDKLSKDPTSQIIKEEIKEYEEIQTLREIVLEIQTQPKTYFSST</sequence>
<evidence type="ECO:0000313" key="1">
    <source>
        <dbReference type="EMBL" id="ODS30246.1"/>
    </source>
</evidence>
<dbReference type="Proteomes" id="UP000094056">
    <property type="component" value="Unassembled WGS sequence"/>
</dbReference>
<dbReference type="AlphaFoldDB" id="A0A1E3X3M0"/>